<dbReference type="PANTHER" id="PTHR42792">
    <property type="entry name" value="FLAGELLIN"/>
    <property type="match status" value="1"/>
</dbReference>
<protein>
    <recommendedName>
        <fullName evidence="2 4">Flagellin</fullName>
    </recommendedName>
</protein>
<evidence type="ECO:0000256" key="4">
    <source>
        <dbReference type="RuleBase" id="RU362073"/>
    </source>
</evidence>
<dbReference type="Proteomes" id="UP001501510">
    <property type="component" value="Unassembled WGS sequence"/>
</dbReference>
<keyword evidence="7" id="KW-0969">Cilium</keyword>
<dbReference type="EMBL" id="BAAACG010000019">
    <property type="protein sequence ID" value="GAA0746477.1"/>
    <property type="molecule type" value="Genomic_DNA"/>
</dbReference>
<dbReference type="InterPro" id="IPR001029">
    <property type="entry name" value="Flagellin_N"/>
</dbReference>
<dbReference type="PANTHER" id="PTHR42792:SF2">
    <property type="entry name" value="FLAGELLIN"/>
    <property type="match status" value="1"/>
</dbReference>
<comment type="function">
    <text evidence="4">Flagellin is the subunit protein which polymerizes to form the filaments of bacterial flagella.</text>
</comment>
<reference evidence="8" key="1">
    <citation type="journal article" date="2019" name="Int. J. Syst. Evol. Microbiol.">
        <title>The Global Catalogue of Microorganisms (GCM) 10K type strain sequencing project: providing services to taxonomists for standard genome sequencing and annotation.</title>
        <authorList>
            <consortium name="The Broad Institute Genomics Platform"/>
            <consortium name="The Broad Institute Genome Sequencing Center for Infectious Disease"/>
            <person name="Wu L."/>
            <person name="Ma J."/>
        </authorList>
    </citation>
    <scope>NUCLEOTIDE SEQUENCE [LARGE SCALE GENOMIC DNA]</scope>
    <source>
        <strain evidence="8">JCM 1407</strain>
    </source>
</reference>
<evidence type="ECO:0000256" key="1">
    <source>
        <dbReference type="ARBA" id="ARBA00005709"/>
    </source>
</evidence>
<name>A0ABP3V4A6_9CLOT</name>
<dbReference type="PRINTS" id="PR00207">
    <property type="entry name" value="FLAGELLIN"/>
</dbReference>
<keyword evidence="7" id="KW-0282">Flagellum</keyword>
<comment type="similarity">
    <text evidence="1 4">Belongs to the bacterial flagellin family.</text>
</comment>
<comment type="subcellular location">
    <subcellularLocation>
        <location evidence="4">Secreted</location>
    </subcellularLocation>
    <subcellularLocation>
        <location evidence="4">Bacterial flagellum</location>
    </subcellularLocation>
</comment>
<comment type="caution">
    <text evidence="7">The sequence shown here is derived from an EMBL/GenBank/DDBJ whole genome shotgun (WGS) entry which is preliminary data.</text>
</comment>
<dbReference type="InterPro" id="IPR001492">
    <property type="entry name" value="Flagellin"/>
</dbReference>
<dbReference type="Gene3D" id="1.20.1330.10">
    <property type="entry name" value="f41 fragment of flagellin, N-terminal domain"/>
    <property type="match status" value="1"/>
</dbReference>
<accession>A0ABP3V4A6</accession>
<evidence type="ECO:0000259" key="6">
    <source>
        <dbReference type="Pfam" id="PF00700"/>
    </source>
</evidence>
<keyword evidence="7" id="KW-0966">Cell projection</keyword>
<proteinExistence type="inferred from homology"/>
<keyword evidence="4" id="KW-0964">Secreted</keyword>
<dbReference type="Pfam" id="PF00700">
    <property type="entry name" value="Flagellin_C"/>
    <property type="match status" value="1"/>
</dbReference>
<evidence type="ECO:0000256" key="3">
    <source>
        <dbReference type="ARBA" id="ARBA00023143"/>
    </source>
</evidence>
<dbReference type="Gene3D" id="6.10.10.10">
    <property type="entry name" value="Flagellar export chaperone, C-terminal domain"/>
    <property type="match status" value="1"/>
</dbReference>
<evidence type="ECO:0000313" key="7">
    <source>
        <dbReference type="EMBL" id="GAA0746477.1"/>
    </source>
</evidence>
<feature type="domain" description="Flagellin N-terminal" evidence="5">
    <location>
        <begin position="9"/>
        <end position="134"/>
    </location>
</feature>
<sequence>MIVNDENVLNLFSKVRQNRKKSSKLMKGISSGKRASKGADVAITESFKAQVRGISRAQKNTEEGISMLQTVDGALSDISEQLMRMEKVSVQAANGTLEDGDRELLDKEFQSLKDSISEIMDNTSFNDIKLLNGAEKLNIQTRDNPYTTYTVNLKSVDLEYVGLDNSSVENSSNASDSITSVKEAVSKIANYRNELGSDYNNLYHAYNDGVNSESSTTRALSKIEDADMAMSAIDLIKGQILEKCSYSILVSSRTEQQSLASVVNKLLFS</sequence>
<dbReference type="InterPro" id="IPR042187">
    <property type="entry name" value="Flagellin_C_sub2"/>
</dbReference>
<keyword evidence="8" id="KW-1185">Reference proteome</keyword>
<dbReference type="Pfam" id="PF00669">
    <property type="entry name" value="Flagellin_N"/>
    <property type="match status" value="1"/>
</dbReference>
<dbReference type="SUPFAM" id="SSF64518">
    <property type="entry name" value="Phase 1 flagellin"/>
    <property type="match status" value="1"/>
</dbReference>
<evidence type="ECO:0000256" key="2">
    <source>
        <dbReference type="ARBA" id="ARBA00020110"/>
    </source>
</evidence>
<dbReference type="RefSeq" id="WP_343763617.1">
    <property type="nucleotide sequence ID" value="NZ_BAAACG010000019.1"/>
</dbReference>
<evidence type="ECO:0000313" key="8">
    <source>
        <dbReference type="Proteomes" id="UP001501510"/>
    </source>
</evidence>
<keyword evidence="3 4" id="KW-0975">Bacterial flagellum</keyword>
<gene>
    <name evidence="7" type="ORF">GCM10008906_34130</name>
</gene>
<feature type="domain" description="Flagellin C-terminal" evidence="6">
    <location>
        <begin position="179"/>
        <end position="260"/>
    </location>
</feature>
<evidence type="ECO:0000259" key="5">
    <source>
        <dbReference type="Pfam" id="PF00669"/>
    </source>
</evidence>
<dbReference type="InterPro" id="IPR046358">
    <property type="entry name" value="Flagellin_C"/>
</dbReference>
<organism evidence="7 8">
    <name type="scientific">Clostridium oceanicum</name>
    <dbReference type="NCBI Taxonomy" id="1543"/>
    <lineage>
        <taxon>Bacteria</taxon>
        <taxon>Bacillati</taxon>
        <taxon>Bacillota</taxon>
        <taxon>Clostridia</taxon>
        <taxon>Eubacteriales</taxon>
        <taxon>Clostridiaceae</taxon>
        <taxon>Clostridium</taxon>
    </lineage>
</organism>